<keyword evidence="16" id="KW-1185">Reference proteome</keyword>
<keyword evidence="5 11" id="KW-0547">Nucleotide-binding</keyword>
<dbReference type="PANTHER" id="PTHR24346:SF102">
    <property type="entry name" value="TESTIS-SPECIFIC SERINE_THREONINE-PROTEIN KINASE 1"/>
    <property type="match status" value="1"/>
</dbReference>
<dbReference type="PROSITE" id="PS00108">
    <property type="entry name" value="PROTEIN_KINASE_ST"/>
    <property type="match status" value="1"/>
</dbReference>
<keyword evidence="10" id="KW-0744">Spermatogenesis</keyword>
<keyword evidence="6" id="KW-0221">Differentiation</keyword>
<evidence type="ECO:0000313" key="15">
    <source>
        <dbReference type="EMBL" id="CAI5442393.1"/>
    </source>
</evidence>
<evidence type="ECO:0000256" key="12">
    <source>
        <dbReference type="RuleBase" id="RU000304"/>
    </source>
</evidence>
<organism evidence="15 16">
    <name type="scientific">Caenorhabditis angaria</name>
    <dbReference type="NCBI Taxonomy" id="860376"/>
    <lineage>
        <taxon>Eukaryota</taxon>
        <taxon>Metazoa</taxon>
        <taxon>Ecdysozoa</taxon>
        <taxon>Nematoda</taxon>
        <taxon>Chromadorea</taxon>
        <taxon>Rhabditida</taxon>
        <taxon>Rhabditina</taxon>
        <taxon>Rhabditomorpha</taxon>
        <taxon>Rhabditoidea</taxon>
        <taxon>Rhabditidae</taxon>
        <taxon>Peloderinae</taxon>
        <taxon>Caenorhabditis</taxon>
    </lineage>
</organism>
<dbReference type="InterPro" id="IPR000719">
    <property type="entry name" value="Prot_kinase_dom"/>
</dbReference>
<dbReference type="GO" id="GO:0005737">
    <property type="term" value="C:cytoplasm"/>
    <property type="evidence" value="ECO:0007669"/>
    <property type="project" value="TreeGrafter"/>
</dbReference>
<comment type="similarity">
    <text evidence="12">Belongs to the protein kinase superfamily.</text>
</comment>
<evidence type="ECO:0000313" key="16">
    <source>
        <dbReference type="Proteomes" id="UP001152747"/>
    </source>
</evidence>
<feature type="region of interest" description="Disordered" evidence="13">
    <location>
        <begin position="1"/>
        <end position="45"/>
    </location>
</feature>
<keyword evidence="12" id="KW-0723">Serine/threonine-protein kinase</keyword>
<dbReference type="AlphaFoldDB" id="A0A9P1ID33"/>
<dbReference type="InterPro" id="IPR011009">
    <property type="entry name" value="Kinase-like_dom_sf"/>
</dbReference>
<keyword evidence="8" id="KW-0460">Magnesium</keyword>
<keyword evidence="7 11" id="KW-0067">ATP-binding</keyword>
<evidence type="ECO:0000256" key="2">
    <source>
        <dbReference type="ARBA" id="ARBA00022473"/>
    </source>
</evidence>
<evidence type="ECO:0000256" key="4">
    <source>
        <dbReference type="ARBA" id="ARBA00022723"/>
    </source>
</evidence>
<dbReference type="SUPFAM" id="SSF56112">
    <property type="entry name" value="Protein kinase-like (PK-like)"/>
    <property type="match status" value="1"/>
</dbReference>
<evidence type="ECO:0000256" key="6">
    <source>
        <dbReference type="ARBA" id="ARBA00022782"/>
    </source>
</evidence>
<keyword evidence="12" id="KW-0418">Kinase</keyword>
<keyword evidence="3" id="KW-0597">Phosphoprotein</keyword>
<dbReference type="InterPro" id="IPR017441">
    <property type="entry name" value="Protein_kinase_ATP_BS"/>
</dbReference>
<dbReference type="PROSITE" id="PS50011">
    <property type="entry name" value="PROTEIN_KINASE_DOM"/>
    <property type="match status" value="1"/>
</dbReference>
<feature type="domain" description="Protein kinase" evidence="14">
    <location>
        <begin position="127"/>
        <end position="385"/>
    </location>
</feature>
<feature type="binding site" evidence="11">
    <location>
        <position position="156"/>
    </location>
    <ligand>
        <name>ATP</name>
        <dbReference type="ChEBI" id="CHEBI:30616"/>
    </ligand>
</feature>
<dbReference type="GO" id="GO:0050321">
    <property type="term" value="F:tau-protein kinase activity"/>
    <property type="evidence" value="ECO:0007669"/>
    <property type="project" value="TreeGrafter"/>
</dbReference>
<dbReference type="EMBL" id="CANHGI010000002">
    <property type="protein sequence ID" value="CAI5442393.1"/>
    <property type="molecule type" value="Genomic_DNA"/>
</dbReference>
<sequence>MIFGMSSHVTSREHGEWPHGAIGQPRNTVYSPTHQNPTRTPQSMPLYSRHSIYSSTPKCPSTNIGTVQNSYTSSQFCQYLKDNQKENKENIAKIENSNRSKKTYGENRRRLRIEDFTDAFRRKQMELFVNVKLGNGNYSKVYKAHDLKMNRMVAVKAIDKFDLSDDVRNKFLPREISCWKKLRYKYIVAMHAQYESGNMIFLTMEYGMHGNLLHYVQKFGALEERLAGKYMSQLIKALKYMHSKSIAHRDIKLENIIMFDNCIKLSDFGFVRHVEPNSLSNTFCGSKSYSPPELLRGQNYNPLLSDVWSAGVVGFVMVTDRMPFNETLNNSIIVEHQRNRSYRFPSKLNLSPDCINSIETMLTFEANNRPTSEQCLCLPWIHPHLISM</sequence>
<evidence type="ECO:0000256" key="10">
    <source>
        <dbReference type="ARBA" id="ARBA00022871"/>
    </source>
</evidence>
<proteinExistence type="inferred from homology"/>
<dbReference type="GO" id="GO:0007283">
    <property type="term" value="P:spermatogenesis"/>
    <property type="evidence" value="ECO:0007669"/>
    <property type="project" value="UniProtKB-KW"/>
</dbReference>
<dbReference type="GO" id="GO:0030154">
    <property type="term" value="P:cell differentiation"/>
    <property type="evidence" value="ECO:0007669"/>
    <property type="project" value="UniProtKB-KW"/>
</dbReference>
<protein>
    <recommendedName>
        <fullName evidence="14">Protein kinase domain-containing protein</fullName>
    </recommendedName>
</protein>
<comment type="cofactor">
    <cofactor evidence="1">
        <name>Mg(2+)</name>
        <dbReference type="ChEBI" id="CHEBI:18420"/>
    </cofactor>
</comment>
<feature type="compositionally biased region" description="Polar residues" evidence="13">
    <location>
        <begin position="25"/>
        <end position="45"/>
    </location>
</feature>
<evidence type="ECO:0000259" key="14">
    <source>
        <dbReference type="PROSITE" id="PS50011"/>
    </source>
</evidence>
<keyword evidence="2" id="KW-0217">Developmental protein</keyword>
<dbReference type="Gene3D" id="1.10.510.10">
    <property type="entry name" value="Transferase(Phosphotransferase) domain 1"/>
    <property type="match status" value="1"/>
</dbReference>
<name>A0A9P1ID33_9PELO</name>
<keyword evidence="12" id="KW-0808">Transferase</keyword>
<evidence type="ECO:0000256" key="5">
    <source>
        <dbReference type="ARBA" id="ARBA00022741"/>
    </source>
</evidence>
<evidence type="ECO:0000256" key="7">
    <source>
        <dbReference type="ARBA" id="ARBA00022840"/>
    </source>
</evidence>
<dbReference type="SMART" id="SM00220">
    <property type="entry name" value="S_TKc"/>
    <property type="match status" value="1"/>
</dbReference>
<evidence type="ECO:0000256" key="9">
    <source>
        <dbReference type="ARBA" id="ARBA00022843"/>
    </source>
</evidence>
<dbReference type="PROSITE" id="PS00107">
    <property type="entry name" value="PROTEIN_KINASE_ATP"/>
    <property type="match status" value="1"/>
</dbReference>
<evidence type="ECO:0000256" key="13">
    <source>
        <dbReference type="SAM" id="MobiDB-lite"/>
    </source>
</evidence>
<dbReference type="GO" id="GO:0005524">
    <property type="term" value="F:ATP binding"/>
    <property type="evidence" value="ECO:0007669"/>
    <property type="project" value="UniProtKB-UniRule"/>
</dbReference>
<evidence type="ECO:0000256" key="3">
    <source>
        <dbReference type="ARBA" id="ARBA00022553"/>
    </source>
</evidence>
<accession>A0A9P1ID33</accession>
<dbReference type="Pfam" id="PF00069">
    <property type="entry name" value="Pkinase"/>
    <property type="match status" value="1"/>
</dbReference>
<dbReference type="PANTHER" id="PTHR24346">
    <property type="entry name" value="MAP/MICROTUBULE AFFINITY-REGULATING KINASE"/>
    <property type="match status" value="1"/>
</dbReference>
<gene>
    <name evidence="15" type="ORF">CAMP_LOCUS5030</name>
</gene>
<dbReference type="FunFam" id="1.10.510.10:FF:000571">
    <property type="entry name" value="Maternal embryonic leucine zipper kinase"/>
    <property type="match status" value="1"/>
</dbReference>
<dbReference type="GO" id="GO:0035556">
    <property type="term" value="P:intracellular signal transduction"/>
    <property type="evidence" value="ECO:0007669"/>
    <property type="project" value="TreeGrafter"/>
</dbReference>
<dbReference type="GO" id="GO:0000287">
    <property type="term" value="F:magnesium ion binding"/>
    <property type="evidence" value="ECO:0007669"/>
    <property type="project" value="UniProtKB-ARBA"/>
</dbReference>
<keyword evidence="4" id="KW-0479">Metal-binding</keyword>
<evidence type="ECO:0000256" key="11">
    <source>
        <dbReference type="PROSITE-ProRule" id="PRU10141"/>
    </source>
</evidence>
<dbReference type="InterPro" id="IPR008271">
    <property type="entry name" value="Ser/Thr_kinase_AS"/>
</dbReference>
<evidence type="ECO:0000256" key="1">
    <source>
        <dbReference type="ARBA" id="ARBA00001946"/>
    </source>
</evidence>
<evidence type="ECO:0000256" key="8">
    <source>
        <dbReference type="ARBA" id="ARBA00022842"/>
    </source>
</evidence>
<keyword evidence="9" id="KW-0832">Ubl conjugation</keyword>
<dbReference type="Proteomes" id="UP001152747">
    <property type="component" value="Unassembled WGS sequence"/>
</dbReference>
<comment type="caution">
    <text evidence="15">The sequence shown here is derived from an EMBL/GenBank/DDBJ whole genome shotgun (WGS) entry which is preliminary data.</text>
</comment>
<dbReference type="OrthoDB" id="504170at2759"/>
<dbReference type="GO" id="GO:0000226">
    <property type="term" value="P:microtubule cytoskeleton organization"/>
    <property type="evidence" value="ECO:0007669"/>
    <property type="project" value="TreeGrafter"/>
</dbReference>
<reference evidence="15" key="1">
    <citation type="submission" date="2022-11" db="EMBL/GenBank/DDBJ databases">
        <authorList>
            <person name="Kikuchi T."/>
        </authorList>
    </citation>
    <scope>NUCLEOTIDE SEQUENCE</scope>
    <source>
        <strain evidence="15">PS1010</strain>
    </source>
</reference>